<organism evidence="1 2">
    <name type="scientific">Rhododendron molle</name>
    <name type="common">Chinese azalea</name>
    <name type="synonym">Azalea mollis</name>
    <dbReference type="NCBI Taxonomy" id="49168"/>
    <lineage>
        <taxon>Eukaryota</taxon>
        <taxon>Viridiplantae</taxon>
        <taxon>Streptophyta</taxon>
        <taxon>Embryophyta</taxon>
        <taxon>Tracheophyta</taxon>
        <taxon>Spermatophyta</taxon>
        <taxon>Magnoliopsida</taxon>
        <taxon>eudicotyledons</taxon>
        <taxon>Gunneridae</taxon>
        <taxon>Pentapetalae</taxon>
        <taxon>asterids</taxon>
        <taxon>Ericales</taxon>
        <taxon>Ericaceae</taxon>
        <taxon>Ericoideae</taxon>
        <taxon>Rhodoreae</taxon>
        <taxon>Rhododendron</taxon>
    </lineage>
</organism>
<evidence type="ECO:0000313" key="2">
    <source>
        <dbReference type="Proteomes" id="UP001062846"/>
    </source>
</evidence>
<reference evidence="1" key="1">
    <citation type="submission" date="2022-02" db="EMBL/GenBank/DDBJ databases">
        <title>Plant Genome Project.</title>
        <authorList>
            <person name="Zhang R.-G."/>
        </authorList>
    </citation>
    <scope>NUCLEOTIDE SEQUENCE</scope>
    <source>
        <strain evidence="1">AT1</strain>
    </source>
</reference>
<keyword evidence="2" id="KW-1185">Reference proteome</keyword>
<dbReference type="Proteomes" id="UP001062846">
    <property type="component" value="Chromosome 8"/>
</dbReference>
<dbReference type="EMBL" id="CM046395">
    <property type="protein sequence ID" value="KAI8540878.1"/>
    <property type="molecule type" value="Genomic_DNA"/>
</dbReference>
<comment type="caution">
    <text evidence="1">The sequence shown here is derived from an EMBL/GenBank/DDBJ whole genome shotgun (WGS) entry which is preliminary data.</text>
</comment>
<accession>A0ACC0MKL1</accession>
<name>A0ACC0MKL1_RHOML</name>
<protein>
    <submittedName>
        <fullName evidence="1">Uncharacterized protein</fullName>
    </submittedName>
</protein>
<sequence>MNLSNIIFDCRSTFRTLRGEANHVLGEVNFCDDTLASLSISQHCLLVFHFIPNCLKQHLY</sequence>
<gene>
    <name evidence="1" type="ORF">RHMOL_Rhmol08G0019200</name>
</gene>
<proteinExistence type="predicted"/>
<evidence type="ECO:0000313" key="1">
    <source>
        <dbReference type="EMBL" id="KAI8540878.1"/>
    </source>
</evidence>